<organism evidence="3 4">
    <name type="scientific">Oceanimonas doudoroffii</name>
    <dbReference type="NCBI Taxonomy" id="84158"/>
    <lineage>
        <taxon>Bacteria</taxon>
        <taxon>Pseudomonadati</taxon>
        <taxon>Pseudomonadota</taxon>
        <taxon>Gammaproteobacteria</taxon>
        <taxon>Aeromonadales</taxon>
        <taxon>Aeromonadaceae</taxon>
        <taxon>Oceanimonas</taxon>
    </lineage>
</organism>
<evidence type="ECO:0000259" key="1">
    <source>
        <dbReference type="Pfam" id="PF00534"/>
    </source>
</evidence>
<dbReference type="OrthoDB" id="9815351at2"/>
<dbReference type="GO" id="GO:0016757">
    <property type="term" value="F:glycosyltransferase activity"/>
    <property type="evidence" value="ECO:0007669"/>
    <property type="project" value="InterPro"/>
</dbReference>
<evidence type="ECO:0000259" key="2">
    <source>
        <dbReference type="Pfam" id="PF13477"/>
    </source>
</evidence>
<dbReference type="SUPFAM" id="SSF53756">
    <property type="entry name" value="UDP-Glycosyltransferase/glycogen phosphorylase"/>
    <property type="match status" value="1"/>
</dbReference>
<accession>A0A233RET9</accession>
<comment type="caution">
    <text evidence="3">The sequence shown here is derived from an EMBL/GenBank/DDBJ whole genome shotgun (WGS) entry which is preliminary data.</text>
</comment>
<dbReference type="Gene3D" id="3.40.50.2000">
    <property type="entry name" value="Glycogen Phosphorylase B"/>
    <property type="match status" value="2"/>
</dbReference>
<feature type="domain" description="Glycosyltransferase subfamily 4-like N-terminal" evidence="2">
    <location>
        <begin position="14"/>
        <end position="163"/>
    </location>
</feature>
<dbReference type="PANTHER" id="PTHR12526:SF638">
    <property type="entry name" value="SPORE COAT PROTEIN SA"/>
    <property type="match status" value="1"/>
</dbReference>
<protein>
    <submittedName>
        <fullName evidence="3">Glycosyltransferase family 1 protein</fullName>
    </submittedName>
</protein>
<dbReference type="Pfam" id="PF00534">
    <property type="entry name" value="Glycos_transf_1"/>
    <property type="match status" value="1"/>
</dbReference>
<dbReference type="CDD" id="cd03808">
    <property type="entry name" value="GT4_CapM-like"/>
    <property type="match status" value="1"/>
</dbReference>
<gene>
    <name evidence="3" type="ORF">B6S08_10565</name>
</gene>
<name>A0A233RET9_9GAMM</name>
<dbReference type="InterPro" id="IPR028098">
    <property type="entry name" value="Glyco_trans_4-like_N"/>
</dbReference>
<dbReference type="Pfam" id="PF13477">
    <property type="entry name" value="Glyco_trans_4_2"/>
    <property type="match status" value="1"/>
</dbReference>
<dbReference type="Proteomes" id="UP000242757">
    <property type="component" value="Unassembled WGS sequence"/>
</dbReference>
<evidence type="ECO:0000313" key="4">
    <source>
        <dbReference type="Proteomes" id="UP000242757"/>
    </source>
</evidence>
<sequence length="384" mass="42206">MWDKYSLANQSNVILFVVNTPDFFLSHRLALAVAAQRSGYDVHIATADGSDVELIQAQGFVHHVVPFLRSGQNPLNELSTLLCLVKLFRRVKPSLVHLITIKPVLYGGIAARLVGVKSVVSAVSGLGTVFLAHSGAARLRRWLVTKLYHFAFKQKRLAVIFQNPDDRDLLLSLGVLIADQTRMIRGSGVALSDYPYVPEPEGKPVVVMAARLLKDKGVFEFVEAARLLKQHNLSIEMRLIGSPDPGNPTSVSQLELEQWAAEEHIELLGYRKDIAQQYAAANIVCLPSYREGLPKSLVEAAACGRAVVTTDVPGCRDAITPNETGLLVPVKNAEALADAIEFFISSPNLRKRMGEAGRALAEEAFAIEKIIKQHMDIYQELLEP</sequence>
<dbReference type="AlphaFoldDB" id="A0A233RET9"/>
<evidence type="ECO:0000313" key="3">
    <source>
        <dbReference type="EMBL" id="OXY81886.1"/>
    </source>
</evidence>
<feature type="domain" description="Glycosyl transferase family 1" evidence="1">
    <location>
        <begin position="199"/>
        <end position="358"/>
    </location>
</feature>
<reference evidence="3 4" key="1">
    <citation type="submission" date="2017-08" db="EMBL/GenBank/DDBJ databases">
        <title>A Genome Sequence of Oceanimonas doudoroffii ATCC 27123T.</title>
        <authorList>
            <person name="Brennan M.A."/>
            <person name="Maclea K.S."/>
            <person name="Mcclelland W.D."/>
            <person name="Trachtenberg A.M."/>
        </authorList>
    </citation>
    <scope>NUCLEOTIDE SEQUENCE [LARGE SCALE GENOMIC DNA]</scope>
    <source>
        <strain evidence="3 4">ATCC 27123</strain>
    </source>
</reference>
<keyword evidence="4" id="KW-1185">Reference proteome</keyword>
<dbReference type="EMBL" id="NBIM01000002">
    <property type="protein sequence ID" value="OXY81886.1"/>
    <property type="molecule type" value="Genomic_DNA"/>
</dbReference>
<proteinExistence type="predicted"/>
<keyword evidence="3" id="KW-0808">Transferase</keyword>
<dbReference type="PANTHER" id="PTHR12526">
    <property type="entry name" value="GLYCOSYLTRANSFERASE"/>
    <property type="match status" value="1"/>
</dbReference>
<dbReference type="RefSeq" id="WP_094200772.1">
    <property type="nucleotide sequence ID" value="NZ_NBIM01000002.1"/>
</dbReference>
<dbReference type="InterPro" id="IPR001296">
    <property type="entry name" value="Glyco_trans_1"/>
</dbReference>
<dbReference type="GO" id="GO:1901135">
    <property type="term" value="P:carbohydrate derivative metabolic process"/>
    <property type="evidence" value="ECO:0007669"/>
    <property type="project" value="UniProtKB-ARBA"/>
</dbReference>